<evidence type="ECO:0000313" key="1">
    <source>
        <dbReference type="EMBL" id="ABU75747.1"/>
    </source>
</evidence>
<proteinExistence type="predicted"/>
<dbReference type="KEGG" id="esa:ESA_00451"/>
<organism evidence="1 2">
    <name type="scientific">Cronobacter sakazakii (strain ATCC BAA-894)</name>
    <name type="common">Enterobacter sakazakii</name>
    <dbReference type="NCBI Taxonomy" id="290339"/>
    <lineage>
        <taxon>Bacteria</taxon>
        <taxon>Pseudomonadati</taxon>
        <taxon>Pseudomonadota</taxon>
        <taxon>Gammaproteobacteria</taxon>
        <taxon>Enterobacterales</taxon>
        <taxon>Enterobacteriaceae</taxon>
        <taxon>Cronobacter</taxon>
    </lineage>
</organism>
<sequence length="42" mass="4986">MTSATHRALKERPQKEIKQRNSVSFFEMTSILNVAKRVFNYK</sequence>
<keyword evidence="2" id="KW-1185">Reference proteome</keyword>
<dbReference type="HOGENOM" id="CLU_3250247_0_0_6"/>
<dbReference type="EMBL" id="CP000783">
    <property type="protein sequence ID" value="ABU75747.1"/>
    <property type="molecule type" value="Genomic_DNA"/>
</dbReference>
<evidence type="ECO:0000313" key="2">
    <source>
        <dbReference type="Proteomes" id="UP000000260"/>
    </source>
</evidence>
<accession>A7MR57</accession>
<reference evidence="1 2" key="1">
    <citation type="journal article" date="2010" name="PLoS ONE">
        <title>Genome sequence of Cronobacter sakazakii BAA-894 and comparative genomic hybridization analysis with other Cronobacter species.</title>
        <authorList>
            <person name="Kucerova E."/>
            <person name="Clifton S.W."/>
            <person name="Xia X.Q."/>
            <person name="Long F."/>
            <person name="Porwollik S."/>
            <person name="Fulton L."/>
            <person name="Fronick C."/>
            <person name="Minx P."/>
            <person name="Kyung K."/>
            <person name="Warren W."/>
            <person name="Fulton R."/>
            <person name="Feng D."/>
            <person name="Wollam A."/>
            <person name="Shah N."/>
            <person name="Bhonagiri V."/>
            <person name="Nash W.E."/>
            <person name="Hallsworth-Pepin K."/>
            <person name="Wilson R.K."/>
            <person name="McClelland M."/>
            <person name="Forsythe S.J."/>
        </authorList>
    </citation>
    <scope>NUCLEOTIDE SEQUENCE [LARGE SCALE GENOMIC DNA]</scope>
    <source>
        <strain evidence="1 2">ATCC BAA-894</strain>
    </source>
</reference>
<dbReference type="Proteomes" id="UP000000260">
    <property type="component" value="Chromosome"/>
</dbReference>
<gene>
    <name evidence="1" type="ordered locus">ESA_00451</name>
</gene>
<name>A7MR57_CROS8</name>
<dbReference type="AlphaFoldDB" id="A7MR57"/>
<protein>
    <submittedName>
        <fullName evidence="1">Uncharacterized protein</fullName>
    </submittedName>
</protein>